<feature type="transmembrane region" description="Helical" evidence="1">
    <location>
        <begin position="108"/>
        <end position="130"/>
    </location>
</feature>
<accession>A0A2T6FTL6</accession>
<evidence type="ECO:0008006" key="4">
    <source>
        <dbReference type="Google" id="ProtNLM"/>
    </source>
</evidence>
<dbReference type="Pfam" id="PF06182">
    <property type="entry name" value="ABC2_membrane_6"/>
    <property type="match status" value="1"/>
</dbReference>
<dbReference type="EMBL" id="PYHP01000095">
    <property type="protein sequence ID" value="PUA35254.1"/>
    <property type="molecule type" value="Genomic_DNA"/>
</dbReference>
<dbReference type="Proteomes" id="UP000244184">
    <property type="component" value="Unassembled WGS sequence"/>
</dbReference>
<feature type="transmembrane region" description="Helical" evidence="1">
    <location>
        <begin position="290"/>
        <end position="312"/>
    </location>
</feature>
<dbReference type="PANTHER" id="PTHR36832">
    <property type="entry name" value="SLR1174 PROTEIN-RELATED"/>
    <property type="match status" value="1"/>
</dbReference>
<dbReference type="InterPro" id="IPR010390">
    <property type="entry name" value="ABC-2_transporter-like"/>
</dbReference>
<proteinExistence type="predicted"/>
<evidence type="ECO:0000313" key="3">
    <source>
        <dbReference type="Proteomes" id="UP000244184"/>
    </source>
</evidence>
<sequence>MFWCLAGTTILPFGWNESGYRISSPRPGVGCPWTSASRSRPSKIRSSGCTGRRIRMRRLRKYGTVWLLTVQDAMTYRLNFVISWLINLYTLLIPLAMWAMIFRETPDIAGYNAHSMTLYLVVIALLKYVVLADGIHYTIAGDIESGKLNQYLNKPVHYFAYMFFVNAGRRSIQFALLFIPLVVLLPGLTAAGLLAPDALPQQPGWAIASALLGLAISFLIFYCLGLVAFWFVRYHVLFIFFSNVYWFLSGMWFPPDVFTSLEWLFRLVPFPYQVYFTAKICTNALTERQIVEGIGCQLLWIGILSAVSYWIWRKGVKSYQAVGG</sequence>
<dbReference type="AlphaFoldDB" id="A0A2T6FTL6"/>
<feature type="transmembrane region" description="Helical" evidence="1">
    <location>
        <begin position="236"/>
        <end position="253"/>
    </location>
</feature>
<feature type="transmembrane region" description="Helical" evidence="1">
    <location>
        <begin position="81"/>
        <end position="102"/>
    </location>
</feature>
<evidence type="ECO:0000313" key="2">
    <source>
        <dbReference type="EMBL" id="PUA35254.1"/>
    </source>
</evidence>
<feature type="transmembrane region" description="Helical" evidence="1">
    <location>
        <begin position="207"/>
        <end position="229"/>
    </location>
</feature>
<gene>
    <name evidence="2" type="ORF">C8Z91_32125</name>
</gene>
<dbReference type="PANTHER" id="PTHR36832:SF1">
    <property type="entry name" value="SLR1174 PROTEIN"/>
    <property type="match status" value="1"/>
</dbReference>
<name>A0A2T6FTL6_9BACL</name>
<keyword evidence="1" id="KW-0812">Transmembrane</keyword>
<protein>
    <recommendedName>
        <fullName evidence="4">ABC transporter permease</fullName>
    </recommendedName>
</protein>
<organism evidence="2 3">
    <name type="scientific">Paenibacillus elgii</name>
    <dbReference type="NCBI Taxonomy" id="189691"/>
    <lineage>
        <taxon>Bacteria</taxon>
        <taxon>Bacillati</taxon>
        <taxon>Bacillota</taxon>
        <taxon>Bacilli</taxon>
        <taxon>Bacillales</taxon>
        <taxon>Paenibacillaceae</taxon>
        <taxon>Paenibacillus</taxon>
    </lineage>
</organism>
<keyword evidence="1" id="KW-0472">Membrane</keyword>
<keyword evidence="1" id="KW-1133">Transmembrane helix</keyword>
<reference evidence="2 3" key="1">
    <citation type="submission" date="2018-03" db="EMBL/GenBank/DDBJ databases">
        <title>Genome sequence of Paenibacillus elgii strain AC13 an antimicrobial compound producing bacteria.</title>
        <authorList>
            <person name="Kurokawa A.S."/>
            <person name="Araujo J.F."/>
            <person name="Costa R.A."/>
            <person name="Ortega D.B."/>
            <person name="Pires A.S."/>
            <person name="Pappas G.J.Jr."/>
            <person name="Franco O.L."/>
            <person name="Barreto C."/>
            <person name="Magalhaes B.S."/>
            <person name="Kruger R.H."/>
        </authorList>
    </citation>
    <scope>NUCLEOTIDE SEQUENCE [LARGE SCALE GENOMIC DNA]</scope>
    <source>
        <strain evidence="2 3">AC13</strain>
    </source>
</reference>
<feature type="transmembrane region" description="Helical" evidence="1">
    <location>
        <begin position="174"/>
        <end position="195"/>
    </location>
</feature>
<comment type="caution">
    <text evidence="2">The sequence shown here is derived from an EMBL/GenBank/DDBJ whole genome shotgun (WGS) entry which is preliminary data.</text>
</comment>
<evidence type="ECO:0000256" key="1">
    <source>
        <dbReference type="SAM" id="Phobius"/>
    </source>
</evidence>